<comment type="caution">
    <text evidence="8">The sequence shown here is derived from an EMBL/GenBank/DDBJ whole genome shotgun (WGS) entry which is preliminary data.</text>
</comment>
<comment type="similarity">
    <text evidence="1 6">Belongs to the aldehyde dehydrogenase family.</text>
</comment>
<dbReference type="AlphaFoldDB" id="A0A2W2BUT4"/>
<evidence type="ECO:0000256" key="3">
    <source>
        <dbReference type="PIRSR" id="PIRSR617656-1"/>
    </source>
</evidence>
<gene>
    <name evidence="8" type="primary">phnY</name>
    <name evidence="8" type="ORF">DK847_07925</name>
</gene>
<dbReference type="Gene3D" id="3.40.605.10">
    <property type="entry name" value="Aldehyde Dehydrogenase, Chain A, domain 1"/>
    <property type="match status" value="1"/>
</dbReference>
<proteinExistence type="inferred from homology"/>
<keyword evidence="9" id="KW-1185">Reference proteome</keyword>
<evidence type="ECO:0000256" key="5">
    <source>
        <dbReference type="PROSITE-ProRule" id="PRU10007"/>
    </source>
</evidence>
<dbReference type="InterPro" id="IPR016162">
    <property type="entry name" value="Ald_DH_N"/>
</dbReference>
<organism evidence="8 9">
    <name type="scientific">Aestuariivirga litoralis</name>
    <dbReference type="NCBI Taxonomy" id="2650924"/>
    <lineage>
        <taxon>Bacteria</taxon>
        <taxon>Pseudomonadati</taxon>
        <taxon>Pseudomonadota</taxon>
        <taxon>Alphaproteobacteria</taxon>
        <taxon>Hyphomicrobiales</taxon>
        <taxon>Aestuariivirgaceae</taxon>
        <taxon>Aestuariivirga</taxon>
    </lineage>
</organism>
<evidence type="ECO:0000313" key="9">
    <source>
        <dbReference type="Proteomes" id="UP000248795"/>
    </source>
</evidence>
<dbReference type="SUPFAM" id="SSF53720">
    <property type="entry name" value="ALDH-like"/>
    <property type="match status" value="1"/>
</dbReference>
<dbReference type="InterPro" id="IPR017656">
    <property type="entry name" value="Put_phosphonoacetaldehyde_DH"/>
</dbReference>
<keyword evidence="2 6" id="KW-0560">Oxidoreductase</keyword>
<dbReference type="Proteomes" id="UP000248795">
    <property type="component" value="Unassembled WGS sequence"/>
</dbReference>
<protein>
    <submittedName>
        <fullName evidence="8">Phosphonoacetaldehyde dehydrogenase</fullName>
    </submittedName>
</protein>
<dbReference type="GO" id="GO:0008911">
    <property type="term" value="F:lactaldehyde dehydrogenase (NAD+) activity"/>
    <property type="evidence" value="ECO:0007669"/>
    <property type="project" value="TreeGrafter"/>
</dbReference>
<keyword evidence="4" id="KW-0520">NAD</keyword>
<accession>A0A2W2BUT4</accession>
<dbReference type="InterPro" id="IPR016163">
    <property type="entry name" value="Ald_DH_C"/>
</dbReference>
<reference evidence="9" key="1">
    <citation type="submission" date="2018-06" db="EMBL/GenBank/DDBJ databases">
        <title>Aestuariibacter litoralis strain KCTC 52945T.</title>
        <authorList>
            <person name="Li X."/>
            <person name="Salam N."/>
            <person name="Li J.-L."/>
            <person name="Chen Y.-M."/>
            <person name="Yang Z.-W."/>
            <person name="Zhang L.-Y."/>
            <person name="Han M.-X."/>
            <person name="Xiao M."/>
            <person name="Li W.-J."/>
        </authorList>
    </citation>
    <scope>NUCLEOTIDE SEQUENCE [LARGE SCALE GENOMIC DNA]</scope>
    <source>
        <strain evidence="9">KCTC 52945</strain>
    </source>
</reference>
<dbReference type="PROSITE" id="PS00687">
    <property type="entry name" value="ALDEHYDE_DEHYDR_GLU"/>
    <property type="match status" value="1"/>
</dbReference>
<dbReference type="RefSeq" id="WP_111197557.1">
    <property type="nucleotide sequence ID" value="NZ_QKVK01000003.1"/>
</dbReference>
<feature type="active site" evidence="5">
    <location>
        <position position="254"/>
    </location>
</feature>
<dbReference type="CDD" id="cd07146">
    <property type="entry name" value="ALDH_PhpJ"/>
    <property type="match status" value="1"/>
</dbReference>
<dbReference type="InterPro" id="IPR029510">
    <property type="entry name" value="Ald_DH_CS_GLU"/>
</dbReference>
<name>A0A2W2BUT4_9HYPH</name>
<dbReference type="InterPro" id="IPR016161">
    <property type="entry name" value="Ald_DH/histidinol_DH"/>
</dbReference>
<sequence>MNVAATKRPVIKESMRIGGKKVDAEGVVPVHYPYTNEVIGTVPAGTAEHAAKAFAIARNYKPKLTRYERQQILFRTAELIRAKKDQLSDLITLELGLSKKDSLYEVGRAYDVYSLAGQLCILDDGQIFSCDLTPQGKPRKIFTKREPVGVISAITPFNHPLNMVSHKVAPAIATNNCVVAKPTELTPLTCIALADILYEAGLPPEMFQVVTGWPDDIGDEMVTNDNIDIITFTGGVRVGKIIAAKAGYKRAALELGGNDPLIILDDLSDSDLDKAAELAAAGATRNSGQRCTAVKRILVQERVADRFVEKVLAKAKAITFGDPMNPDTDLGTVVHELAAKTFEDRVHKAAEQGAKILYNPGRQGALLPPITVDFVPHQSELVFEETFGPIVPIVRVPNDDAEVIRISNSTPFGLSSGVCTNNLSRITKFVEGLNVGTVNIWEVPGYRIEMSPFGGIKDSGNGVKEGVMEAMKFFTNVKTWSLPWPQ</sequence>
<feature type="domain" description="Aldehyde dehydrogenase" evidence="7">
    <location>
        <begin position="27"/>
        <end position="479"/>
    </location>
</feature>
<dbReference type="InterPro" id="IPR051020">
    <property type="entry name" value="ALDH-related_metabolic_enz"/>
</dbReference>
<feature type="active site" description="Proton donor/acceptor" evidence="3">
    <location>
        <position position="254"/>
    </location>
</feature>
<evidence type="ECO:0000256" key="6">
    <source>
        <dbReference type="RuleBase" id="RU003345"/>
    </source>
</evidence>
<evidence type="ECO:0000313" key="8">
    <source>
        <dbReference type="EMBL" id="PZF77246.1"/>
    </source>
</evidence>
<evidence type="ECO:0000256" key="4">
    <source>
        <dbReference type="PIRSR" id="PIRSR617656-3"/>
    </source>
</evidence>
<feature type="binding site" evidence="4">
    <location>
        <begin position="155"/>
        <end position="157"/>
    </location>
    <ligand>
        <name>NAD(+)</name>
        <dbReference type="ChEBI" id="CHEBI:57540"/>
    </ligand>
</feature>
<dbReference type="NCBIfam" id="TIGR03250">
    <property type="entry name" value="PhnAcAld_DH"/>
    <property type="match status" value="1"/>
</dbReference>
<feature type="active site" description="Nucleophile" evidence="3">
    <location>
        <position position="291"/>
    </location>
</feature>
<dbReference type="PANTHER" id="PTHR42991:SF1">
    <property type="entry name" value="ALDEHYDE DEHYDROGENASE"/>
    <property type="match status" value="1"/>
</dbReference>
<evidence type="ECO:0000259" key="7">
    <source>
        <dbReference type="Pfam" id="PF00171"/>
    </source>
</evidence>
<evidence type="ECO:0000256" key="1">
    <source>
        <dbReference type="ARBA" id="ARBA00009986"/>
    </source>
</evidence>
<dbReference type="Gene3D" id="3.40.309.10">
    <property type="entry name" value="Aldehyde Dehydrogenase, Chain A, domain 2"/>
    <property type="match status" value="1"/>
</dbReference>
<feature type="binding site" evidence="4">
    <location>
        <begin position="181"/>
        <end position="184"/>
    </location>
    <ligand>
        <name>NAD(+)</name>
        <dbReference type="ChEBI" id="CHEBI:57540"/>
    </ligand>
</feature>
<dbReference type="PANTHER" id="PTHR42991">
    <property type="entry name" value="ALDEHYDE DEHYDROGENASE"/>
    <property type="match status" value="1"/>
</dbReference>
<dbReference type="Pfam" id="PF00171">
    <property type="entry name" value="Aldedh"/>
    <property type="match status" value="1"/>
</dbReference>
<feature type="binding site" evidence="4">
    <location>
        <position position="235"/>
    </location>
    <ligand>
        <name>NAD(+)</name>
        <dbReference type="ChEBI" id="CHEBI:57540"/>
    </ligand>
</feature>
<feature type="binding site" evidence="4">
    <location>
        <position position="385"/>
    </location>
    <ligand>
        <name>NAD(+)</name>
        <dbReference type="ChEBI" id="CHEBI:57540"/>
    </ligand>
</feature>
<dbReference type="EMBL" id="QKVK01000003">
    <property type="protein sequence ID" value="PZF77246.1"/>
    <property type="molecule type" value="Genomic_DNA"/>
</dbReference>
<evidence type="ECO:0000256" key="2">
    <source>
        <dbReference type="ARBA" id="ARBA00023002"/>
    </source>
</evidence>
<dbReference type="InterPro" id="IPR015590">
    <property type="entry name" value="Aldehyde_DH_dom"/>
</dbReference>